<dbReference type="OrthoDB" id="7066345at2"/>
<protein>
    <submittedName>
        <fullName evidence="1">Uncharacterized protein</fullName>
    </submittedName>
</protein>
<keyword evidence="2" id="KW-1185">Reference proteome</keyword>
<dbReference type="Proteomes" id="UP000247673">
    <property type="component" value="Unassembled WGS sequence"/>
</dbReference>
<evidence type="ECO:0000313" key="1">
    <source>
        <dbReference type="EMBL" id="PXY92100.1"/>
    </source>
</evidence>
<sequence>MDKRIKLEKYILNEFQAKDSQTFLYQLHENSYFDKEKFSILLNICHSLAKAYGEFGKTDNYNDVIKGLFVIFEHTLFLLFTHFVEHDFFTISNYGKDFKARDVSAYYSQIREITQKIIL</sequence>
<dbReference type="AlphaFoldDB" id="A0A2V4DPJ1"/>
<comment type="caution">
    <text evidence="1">The sequence shown here is derived from an EMBL/GenBank/DDBJ whole genome shotgun (WGS) entry which is preliminary data.</text>
</comment>
<name>A0A2V4DPJ1_9GAMM</name>
<proteinExistence type="predicted"/>
<dbReference type="EMBL" id="QGLO01000004">
    <property type="protein sequence ID" value="PXY92100.1"/>
    <property type="molecule type" value="Genomic_DNA"/>
</dbReference>
<reference evidence="1 2" key="1">
    <citation type="submission" date="2018-05" db="EMBL/GenBank/DDBJ databases">
        <title>Reference genomes for bee gut microbiota database.</title>
        <authorList>
            <person name="Ellegaard K.M."/>
        </authorList>
    </citation>
    <scope>NUCLEOTIDE SEQUENCE [LARGE SCALE GENOMIC DNA]</scope>
    <source>
        <strain evidence="1 2">ESL0172</strain>
    </source>
</reference>
<accession>A0A2V4DPJ1</accession>
<gene>
    <name evidence="1" type="ORF">DKK78_07310</name>
</gene>
<organism evidence="1 2">
    <name type="scientific">Gilliamella apis</name>
    <dbReference type="NCBI Taxonomy" id="1970738"/>
    <lineage>
        <taxon>Bacteria</taxon>
        <taxon>Pseudomonadati</taxon>
        <taxon>Pseudomonadota</taxon>
        <taxon>Gammaproteobacteria</taxon>
        <taxon>Orbales</taxon>
        <taxon>Orbaceae</taxon>
        <taxon>Gilliamella</taxon>
    </lineage>
</organism>
<evidence type="ECO:0000313" key="2">
    <source>
        <dbReference type="Proteomes" id="UP000247673"/>
    </source>
</evidence>
<dbReference type="RefSeq" id="WP_110447987.1">
    <property type="nucleotide sequence ID" value="NZ_CP132381.1"/>
</dbReference>